<keyword evidence="2" id="KW-0808">Transferase</keyword>
<protein>
    <recommendedName>
        <fullName evidence="7">O-methyltransferase</fullName>
    </recommendedName>
</protein>
<dbReference type="GO" id="GO:0008171">
    <property type="term" value="F:O-methyltransferase activity"/>
    <property type="evidence" value="ECO:0007669"/>
    <property type="project" value="InterPro"/>
</dbReference>
<organism evidence="5 6">
    <name type="scientific">Rhizodiscina lignyota</name>
    <dbReference type="NCBI Taxonomy" id="1504668"/>
    <lineage>
        <taxon>Eukaryota</taxon>
        <taxon>Fungi</taxon>
        <taxon>Dikarya</taxon>
        <taxon>Ascomycota</taxon>
        <taxon>Pezizomycotina</taxon>
        <taxon>Dothideomycetes</taxon>
        <taxon>Pleosporomycetidae</taxon>
        <taxon>Aulographales</taxon>
        <taxon>Rhizodiscinaceae</taxon>
        <taxon>Rhizodiscina</taxon>
    </lineage>
</organism>
<keyword evidence="6" id="KW-1185">Reference proteome</keyword>
<evidence type="ECO:0000313" key="5">
    <source>
        <dbReference type="EMBL" id="KAF2094066.1"/>
    </source>
</evidence>
<dbReference type="Gene3D" id="3.40.50.150">
    <property type="entry name" value="Vaccinia Virus protein VP39"/>
    <property type="match status" value="1"/>
</dbReference>
<keyword evidence="3" id="KW-0949">S-adenosyl-L-methionine</keyword>
<comment type="caution">
    <text evidence="5">The sequence shown here is derived from an EMBL/GenBank/DDBJ whole genome shotgun (WGS) entry which is preliminary data.</text>
</comment>
<evidence type="ECO:0000256" key="3">
    <source>
        <dbReference type="ARBA" id="ARBA00022691"/>
    </source>
</evidence>
<dbReference type="OrthoDB" id="4863010at2759"/>
<evidence type="ECO:0000256" key="4">
    <source>
        <dbReference type="ARBA" id="ARBA00023453"/>
    </source>
</evidence>
<dbReference type="PROSITE" id="PS51682">
    <property type="entry name" value="SAM_OMT_I"/>
    <property type="match status" value="1"/>
</dbReference>
<dbReference type="PANTHER" id="PTHR43167">
    <property type="entry name" value="PUTATIVE (AFU_ORTHOLOGUE AFUA_6G01830)-RELATED"/>
    <property type="match status" value="1"/>
</dbReference>
<evidence type="ECO:0000256" key="2">
    <source>
        <dbReference type="ARBA" id="ARBA00022679"/>
    </source>
</evidence>
<dbReference type="InterPro" id="IPR029063">
    <property type="entry name" value="SAM-dependent_MTases_sf"/>
</dbReference>
<dbReference type="SUPFAM" id="SSF53335">
    <property type="entry name" value="S-adenosyl-L-methionine-dependent methyltransferases"/>
    <property type="match status" value="1"/>
</dbReference>
<gene>
    <name evidence="5" type="ORF">NA57DRAFT_46778</name>
</gene>
<dbReference type="PANTHER" id="PTHR43167:SF1">
    <property type="entry name" value="PUTATIVE (AFU_ORTHOLOGUE AFUA_6G01830)-RELATED"/>
    <property type="match status" value="1"/>
</dbReference>
<sequence>MNPLKDAGVSPHILSLLDHLHKLSLDQEAKLDITALPHDSVHVATRDAFIALEQEKCHFVYQIARAVNAKTIVEAGTSFGVSTIYLSLAANANVGVSGGKSTVIATEHEPSKAAQARKHWAEVGEDITSNIDLRVGDLRDTLKENMPEVDLFLLDIWAPMTLPALKLVQPHLRHGAIVIVDNTIASASRYKDLLQHLRAEGSGFLNLTLPYHKGLEMCIYYP</sequence>
<dbReference type="CDD" id="cd02440">
    <property type="entry name" value="AdoMet_MTases"/>
    <property type="match status" value="1"/>
</dbReference>
<proteinExistence type="inferred from homology"/>
<name>A0A9P4I968_9PEZI</name>
<accession>A0A9P4I968</accession>
<dbReference type="GO" id="GO:0032259">
    <property type="term" value="P:methylation"/>
    <property type="evidence" value="ECO:0007669"/>
    <property type="project" value="UniProtKB-KW"/>
</dbReference>
<evidence type="ECO:0000256" key="1">
    <source>
        <dbReference type="ARBA" id="ARBA00022603"/>
    </source>
</evidence>
<evidence type="ECO:0000313" key="6">
    <source>
        <dbReference type="Proteomes" id="UP000799772"/>
    </source>
</evidence>
<evidence type="ECO:0008006" key="7">
    <source>
        <dbReference type="Google" id="ProtNLM"/>
    </source>
</evidence>
<dbReference type="Pfam" id="PF13578">
    <property type="entry name" value="Methyltransf_24"/>
    <property type="match status" value="1"/>
</dbReference>
<reference evidence="5" key="1">
    <citation type="journal article" date="2020" name="Stud. Mycol.">
        <title>101 Dothideomycetes genomes: a test case for predicting lifestyles and emergence of pathogens.</title>
        <authorList>
            <person name="Haridas S."/>
            <person name="Albert R."/>
            <person name="Binder M."/>
            <person name="Bloem J."/>
            <person name="Labutti K."/>
            <person name="Salamov A."/>
            <person name="Andreopoulos B."/>
            <person name="Baker S."/>
            <person name="Barry K."/>
            <person name="Bills G."/>
            <person name="Bluhm B."/>
            <person name="Cannon C."/>
            <person name="Castanera R."/>
            <person name="Culley D."/>
            <person name="Daum C."/>
            <person name="Ezra D."/>
            <person name="Gonzalez J."/>
            <person name="Henrissat B."/>
            <person name="Kuo A."/>
            <person name="Liang C."/>
            <person name="Lipzen A."/>
            <person name="Lutzoni F."/>
            <person name="Magnuson J."/>
            <person name="Mondo S."/>
            <person name="Nolan M."/>
            <person name="Ohm R."/>
            <person name="Pangilinan J."/>
            <person name="Park H.-J."/>
            <person name="Ramirez L."/>
            <person name="Alfaro M."/>
            <person name="Sun H."/>
            <person name="Tritt A."/>
            <person name="Yoshinaga Y."/>
            <person name="Zwiers L.-H."/>
            <person name="Turgeon B."/>
            <person name="Goodwin S."/>
            <person name="Spatafora J."/>
            <person name="Crous P."/>
            <person name="Grigoriev I."/>
        </authorList>
    </citation>
    <scope>NUCLEOTIDE SEQUENCE</scope>
    <source>
        <strain evidence="5">CBS 133067</strain>
    </source>
</reference>
<comment type="similarity">
    <text evidence="4">Belongs to the class I-like SAM-binding methyltransferase superfamily. Cation-dependent O-methyltransferase family.</text>
</comment>
<dbReference type="EMBL" id="ML978135">
    <property type="protein sequence ID" value="KAF2094066.1"/>
    <property type="molecule type" value="Genomic_DNA"/>
</dbReference>
<dbReference type="AlphaFoldDB" id="A0A9P4I968"/>
<dbReference type="InterPro" id="IPR002935">
    <property type="entry name" value="SAM_O-MeTrfase"/>
</dbReference>
<keyword evidence="1" id="KW-0489">Methyltransferase</keyword>
<dbReference type="Proteomes" id="UP000799772">
    <property type="component" value="Unassembled WGS sequence"/>
</dbReference>